<dbReference type="PANTHER" id="PTHR10083">
    <property type="entry name" value="KUNITZ-TYPE PROTEASE INHIBITOR-RELATED"/>
    <property type="match status" value="1"/>
</dbReference>
<dbReference type="InterPro" id="IPR036880">
    <property type="entry name" value="Kunitz_BPTI_sf"/>
</dbReference>
<dbReference type="CDD" id="cd00109">
    <property type="entry name" value="Kunitz-type"/>
    <property type="match status" value="4"/>
</dbReference>
<sequence>MRDLPVLFCLLTTVLAFGLVEANTPDYCRLAADPGPCEAATTRYYYNDKEKSCQQFLYGGCDGNENNFSTESECQAACVCTQGSRKIRRLGCTKQVYFHNVYSGHCRLYGQRKGGKNHNGCNAKANRFASAEECNSVCATSHCYLSPKRGPCKARNERFFYNALSGKCQSFIYGGCKGNRNKFGSEEECNRECTIPIQGGEDPINVHPRCLLPKYGGLSECDINSISYYYNSESGECESFTFSGCMGNSNNFMTKESCTKSCILNEIGEHPFNGHPDCLLPKWSGPCKAHNPRFYYNSESGECESFIYSGCQGNENNFVTKESCINRCIP</sequence>
<feature type="domain" description="BPTI/Kunitz inhibitor" evidence="2">
    <location>
        <begin position="28"/>
        <end position="78"/>
    </location>
</feature>
<organism evidence="3 4">
    <name type="scientific">Aplysia californica</name>
    <name type="common">California sea hare</name>
    <dbReference type="NCBI Taxonomy" id="6500"/>
    <lineage>
        <taxon>Eukaryota</taxon>
        <taxon>Metazoa</taxon>
        <taxon>Spiralia</taxon>
        <taxon>Lophotrochozoa</taxon>
        <taxon>Mollusca</taxon>
        <taxon>Gastropoda</taxon>
        <taxon>Heterobranchia</taxon>
        <taxon>Euthyneura</taxon>
        <taxon>Tectipleura</taxon>
        <taxon>Aplysiida</taxon>
        <taxon>Aplysioidea</taxon>
        <taxon>Aplysiidae</taxon>
        <taxon>Aplysia</taxon>
    </lineage>
</organism>
<dbReference type="PANTHER" id="PTHR10083:SF380">
    <property type="entry name" value="COLOSTRUM TRYPSIN INHIBITOR"/>
    <property type="match status" value="1"/>
</dbReference>
<evidence type="ECO:0000256" key="1">
    <source>
        <dbReference type="SAM" id="SignalP"/>
    </source>
</evidence>
<dbReference type="SUPFAM" id="SSF57362">
    <property type="entry name" value="BPTI-like"/>
    <property type="match status" value="4"/>
</dbReference>
<accession>A0ABM0ZV66</accession>
<dbReference type="SMART" id="SM00131">
    <property type="entry name" value="KU"/>
    <property type="match status" value="4"/>
</dbReference>
<dbReference type="InterPro" id="IPR020901">
    <property type="entry name" value="Prtase_inh_Kunz-CS"/>
</dbReference>
<gene>
    <name evidence="4" type="primary">LOC101860391</name>
</gene>
<feature type="domain" description="BPTI/Kunitz inhibitor" evidence="2">
    <location>
        <begin position="278"/>
        <end position="328"/>
    </location>
</feature>
<dbReference type="Pfam" id="PF00014">
    <property type="entry name" value="Kunitz_BPTI"/>
    <property type="match status" value="4"/>
</dbReference>
<feature type="signal peptide" evidence="1">
    <location>
        <begin position="1"/>
        <end position="22"/>
    </location>
</feature>
<evidence type="ECO:0000313" key="3">
    <source>
        <dbReference type="Proteomes" id="UP000694888"/>
    </source>
</evidence>
<proteinExistence type="predicted"/>
<keyword evidence="1" id="KW-0732">Signal</keyword>
<dbReference type="PROSITE" id="PS00280">
    <property type="entry name" value="BPTI_KUNITZ_1"/>
    <property type="match status" value="4"/>
</dbReference>
<reference evidence="4" key="1">
    <citation type="submission" date="2025-08" db="UniProtKB">
        <authorList>
            <consortium name="RefSeq"/>
        </authorList>
    </citation>
    <scope>IDENTIFICATION</scope>
</reference>
<dbReference type="Proteomes" id="UP000694888">
    <property type="component" value="Unplaced"/>
</dbReference>
<keyword evidence="3" id="KW-1185">Reference proteome</keyword>
<dbReference type="GeneID" id="101860391"/>
<feature type="domain" description="BPTI/Kunitz inhibitor" evidence="2">
    <location>
        <begin position="210"/>
        <end position="262"/>
    </location>
</feature>
<name>A0ABM0ZV66_APLCA</name>
<evidence type="ECO:0000259" key="2">
    <source>
        <dbReference type="PROSITE" id="PS50279"/>
    </source>
</evidence>
<dbReference type="InterPro" id="IPR050098">
    <property type="entry name" value="TFPI/VKTCI-like"/>
</dbReference>
<dbReference type="PROSITE" id="PS50279">
    <property type="entry name" value="BPTI_KUNITZ_2"/>
    <property type="match status" value="4"/>
</dbReference>
<protein>
    <submittedName>
        <fullName evidence="4">Tissue factor pathway inhibitor</fullName>
    </submittedName>
</protein>
<feature type="domain" description="BPTI/Kunitz inhibitor" evidence="2">
    <location>
        <begin position="143"/>
        <end position="193"/>
    </location>
</feature>
<dbReference type="RefSeq" id="XP_012935125.1">
    <property type="nucleotide sequence ID" value="XM_013079671.2"/>
</dbReference>
<dbReference type="PRINTS" id="PR00759">
    <property type="entry name" value="BASICPTASE"/>
</dbReference>
<feature type="chain" id="PRO_5046882790" evidence="1">
    <location>
        <begin position="23"/>
        <end position="330"/>
    </location>
</feature>
<evidence type="ECO:0000313" key="4">
    <source>
        <dbReference type="RefSeq" id="XP_012935125.1"/>
    </source>
</evidence>
<dbReference type="Gene3D" id="4.10.410.10">
    <property type="entry name" value="Pancreatic trypsin inhibitor Kunitz domain"/>
    <property type="match status" value="4"/>
</dbReference>
<dbReference type="InterPro" id="IPR002223">
    <property type="entry name" value="Kunitz_BPTI"/>
</dbReference>